<dbReference type="Gene3D" id="2.30.42.10">
    <property type="match status" value="1"/>
</dbReference>
<gene>
    <name evidence="2" type="ORF">ABV300_08225</name>
</gene>
<dbReference type="SMART" id="SM00228">
    <property type="entry name" value="PDZ"/>
    <property type="match status" value="1"/>
</dbReference>
<dbReference type="InterPro" id="IPR036034">
    <property type="entry name" value="PDZ_sf"/>
</dbReference>
<name>A0AAU8GCQ4_9CHLR</name>
<accession>A0AAU8GCQ4</accession>
<dbReference type="PROSITE" id="PS50106">
    <property type="entry name" value="PDZ"/>
    <property type="match status" value="1"/>
</dbReference>
<dbReference type="AlphaFoldDB" id="A0AAU8GCQ4"/>
<proteinExistence type="predicted"/>
<dbReference type="SUPFAM" id="SSF50156">
    <property type="entry name" value="PDZ domain-like"/>
    <property type="match status" value="1"/>
</dbReference>
<dbReference type="Pfam" id="PF13180">
    <property type="entry name" value="PDZ_2"/>
    <property type="match status" value="1"/>
</dbReference>
<dbReference type="EMBL" id="CP159307">
    <property type="protein sequence ID" value="XCH34210.1"/>
    <property type="molecule type" value="Genomic_DNA"/>
</dbReference>
<dbReference type="RefSeq" id="WP_353715388.1">
    <property type="nucleotide sequence ID" value="NZ_CP159307.1"/>
</dbReference>
<organism evidence="2">
    <name type="scientific">Dehalogenimonas sp. 4OHTPN</name>
    <dbReference type="NCBI Taxonomy" id="3166643"/>
    <lineage>
        <taxon>Bacteria</taxon>
        <taxon>Bacillati</taxon>
        <taxon>Chloroflexota</taxon>
        <taxon>Dehalococcoidia</taxon>
        <taxon>Dehalococcoidales</taxon>
        <taxon>Dehalococcoidaceae</taxon>
        <taxon>Dehalogenimonas</taxon>
    </lineage>
</organism>
<reference evidence="2" key="1">
    <citation type="submission" date="2024-06" db="EMBL/GenBank/DDBJ databases">
        <title>A Novel Isolate, Dehalogenimonas sp. Strain 4OHTPN, Dechlorinates Aromatic 4 Hydroxy chlorothalonil by a Novel Reductive Dehalogenase.</title>
        <authorList>
            <person name="Liu G."/>
        </authorList>
    </citation>
    <scope>NUCLEOTIDE SEQUENCE</scope>
    <source>
        <strain evidence="2">4OHTPN</strain>
    </source>
</reference>
<evidence type="ECO:0000313" key="2">
    <source>
        <dbReference type="EMBL" id="XCH34210.1"/>
    </source>
</evidence>
<dbReference type="InterPro" id="IPR001478">
    <property type="entry name" value="PDZ"/>
</dbReference>
<protein>
    <submittedName>
        <fullName evidence="2">PDZ domain-containing protein</fullName>
    </submittedName>
</protein>
<sequence>MVGFDPEQLERYLAQARTAAAPPFGASVADARKITASLGLPAVSGAYIGAVKPGLPAAAAGLKPGDIITRIDTAAISSAADLDRALSGLEKGARIRITFVRDGSPRQAEGML</sequence>
<evidence type="ECO:0000259" key="1">
    <source>
        <dbReference type="PROSITE" id="PS50106"/>
    </source>
</evidence>
<feature type="domain" description="PDZ" evidence="1">
    <location>
        <begin position="27"/>
        <end position="91"/>
    </location>
</feature>
<dbReference type="CDD" id="cd06779">
    <property type="entry name" value="cpPDZ_Deg_HtrA-like"/>
    <property type="match status" value="1"/>
</dbReference>